<protein>
    <submittedName>
        <fullName evidence="2">Leucine Rich repeats (2 copies)</fullName>
    </submittedName>
</protein>
<dbReference type="RefSeq" id="WP_197356598.1">
    <property type="nucleotide sequence ID" value="NZ_CP036298.1"/>
</dbReference>
<dbReference type="KEGG" id="ahel:Q31a_22130"/>
<sequence length="407" mass="43373">MNNKSTTIQLLLPQATDRFTTAASASRFAKAVLHRSLLGSGLVVMAVLLTGCNGKKASDQTPSDSTAPSAETTPSATPPADAAVAEKLEGMGLKLERTKNAEVAAVNCLGIEVDDAMAETLAQLSSVKKLTLNQSKMTLQGWKQLGKLKTLEHLDLRDCSLDNDQLAAIAAEMPLLRSLRLNGKSGATSVDDDGLAVLKNMPQLKVLSADYLWVSEDGLAHLAKPEQLSELYLAKTLVDDTSLEFIAGLTGLKKARLAQSSISSEGLKLLEKLPLEDLDISECSQLDDASMSSVGKMTTLKRLNLWRVALTDEGIAHLANLNNLEWLNLDNTRLSDAGVAYLSGMTKLKFLHLGSTSVSDAGLDALHPLTNLKDLKVTRTAVTAAGVEAVEQAIPGVSVQLEYIEGE</sequence>
<evidence type="ECO:0000256" key="1">
    <source>
        <dbReference type="SAM" id="MobiDB-lite"/>
    </source>
</evidence>
<feature type="region of interest" description="Disordered" evidence="1">
    <location>
        <begin position="55"/>
        <end position="79"/>
    </location>
</feature>
<dbReference type="AlphaFoldDB" id="A0A518G5N2"/>
<accession>A0A518G5N2</accession>
<dbReference type="PANTHER" id="PTHR13318">
    <property type="entry name" value="PARTNER OF PAIRED, ISOFORM B-RELATED"/>
    <property type="match status" value="1"/>
</dbReference>
<dbReference type="EMBL" id="CP036298">
    <property type="protein sequence ID" value="QDV23903.1"/>
    <property type="molecule type" value="Genomic_DNA"/>
</dbReference>
<dbReference type="Pfam" id="PF13516">
    <property type="entry name" value="LRR_6"/>
    <property type="match status" value="2"/>
</dbReference>
<proteinExistence type="predicted"/>
<name>A0A518G5N2_9BACT</name>
<dbReference type="GO" id="GO:0031146">
    <property type="term" value="P:SCF-dependent proteasomal ubiquitin-dependent protein catabolic process"/>
    <property type="evidence" value="ECO:0007669"/>
    <property type="project" value="TreeGrafter"/>
</dbReference>
<evidence type="ECO:0000313" key="3">
    <source>
        <dbReference type="Proteomes" id="UP000318017"/>
    </source>
</evidence>
<dbReference type="GO" id="GO:0019005">
    <property type="term" value="C:SCF ubiquitin ligase complex"/>
    <property type="evidence" value="ECO:0007669"/>
    <property type="project" value="TreeGrafter"/>
</dbReference>
<feature type="compositionally biased region" description="Low complexity" evidence="1">
    <location>
        <begin position="61"/>
        <end position="79"/>
    </location>
</feature>
<keyword evidence="3" id="KW-1185">Reference proteome</keyword>
<dbReference type="InterPro" id="IPR032675">
    <property type="entry name" value="LRR_dom_sf"/>
</dbReference>
<dbReference type="SUPFAM" id="SSF52047">
    <property type="entry name" value="RNI-like"/>
    <property type="match status" value="1"/>
</dbReference>
<dbReference type="Gene3D" id="3.80.10.10">
    <property type="entry name" value="Ribonuclease Inhibitor"/>
    <property type="match status" value="3"/>
</dbReference>
<dbReference type="Proteomes" id="UP000318017">
    <property type="component" value="Chromosome"/>
</dbReference>
<reference evidence="2 3" key="1">
    <citation type="submission" date="2019-02" db="EMBL/GenBank/DDBJ databases">
        <title>Deep-cultivation of Planctomycetes and their phenomic and genomic characterization uncovers novel biology.</title>
        <authorList>
            <person name="Wiegand S."/>
            <person name="Jogler M."/>
            <person name="Boedeker C."/>
            <person name="Pinto D."/>
            <person name="Vollmers J."/>
            <person name="Rivas-Marin E."/>
            <person name="Kohn T."/>
            <person name="Peeters S.H."/>
            <person name="Heuer A."/>
            <person name="Rast P."/>
            <person name="Oberbeckmann S."/>
            <person name="Bunk B."/>
            <person name="Jeske O."/>
            <person name="Meyerdierks A."/>
            <person name="Storesund J.E."/>
            <person name="Kallscheuer N."/>
            <person name="Luecker S."/>
            <person name="Lage O.M."/>
            <person name="Pohl T."/>
            <person name="Merkel B.J."/>
            <person name="Hornburger P."/>
            <person name="Mueller R.-W."/>
            <person name="Bruemmer F."/>
            <person name="Labrenz M."/>
            <person name="Spormann A.M."/>
            <person name="Op den Camp H."/>
            <person name="Overmann J."/>
            <person name="Amann R."/>
            <person name="Jetten M.S.M."/>
            <person name="Mascher T."/>
            <person name="Medema M.H."/>
            <person name="Devos D.P."/>
            <person name="Kaster A.-K."/>
            <person name="Ovreas L."/>
            <person name="Rohde M."/>
            <person name="Galperin M.Y."/>
            <person name="Jogler C."/>
        </authorList>
    </citation>
    <scope>NUCLEOTIDE SEQUENCE [LARGE SCALE GENOMIC DNA]</scope>
    <source>
        <strain evidence="2 3">Q31a</strain>
    </source>
</reference>
<evidence type="ECO:0000313" key="2">
    <source>
        <dbReference type="EMBL" id="QDV23903.1"/>
    </source>
</evidence>
<organism evidence="2 3">
    <name type="scientific">Aureliella helgolandensis</name>
    <dbReference type="NCBI Taxonomy" id="2527968"/>
    <lineage>
        <taxon>Bacteria</taxon>
        <taxon>Pseudomonadati</taxon>
        <taxon>Planctomycetota</taxon>
        <taxon>Planctomycetia</taxon>
        <taxon>Pirellulales</taxon>
        <taxon>Pirellulaceae</taxon>
        <taxon>Aureliella</taxon>
    </lineage>
</organism>
<dbReference type="InterPro" id="IPR001611">
    <property type="entry name" value="Leu-rich_rpt"/>
</dbReference>
<gene>
    <name evidence="2" type="ORF">Q31a_22130</name>
</gene>
<dbReference type="PANTHER" id="PTHR13318:SF105">
    <property type="entry name" value="F-BOX_LRR-REPEAT PROTEIN 3"/>
    <property type="match status" value="1"/>
</dbReference>